<reference evidence="2 3" key="1">
    <citation type="submission" date="2008-10" db="EMBL/GenBank/DDBJ databases">
        <title>Draft genome sequence of Providencia alcalifaciens (DSM 30120).</title>
        <authorList>
            <person name="Sudarsanam P."/>
            <person name="Ley R."/>
            <person name="Guruge J."/>
            <person name="Turnbaugh P.J."/>
            <person name="Mahowald M."/>
            <person name="Liep D."/>
            <person name="Gordon J."/>
        </authorList>
    </citation>
    <scope>NUCLEOTIDE SEQUENCE [LARGE SCALE GENOMIC DNA]</scope>
    <source>
        <strain evidence="2 3">DSM 30120</strain>
    </source>
</reference>
<feature type="transmembrane region" description="Helical" evidence="1">
    <location>
        <begin position="12"/>
        <end position="37"/>
    </location>
</feature>
<organism evidence="2 3">
    <name type="scientific">Providencia alcalifaciens DSM 30120</name>
    <dbReference type="NCBI Taxonomy" id="520999"/>
    <lineage>
        <taxon>Bacteria</taxon>
        <taxon>Pseudomonadati</taxon>
        <taxon>Pseudomonadota</taxon>
        <taxon>Gammaproteobacteria</taxon>
        <taxon>Enterobacterales</taxon>
        <taxon>Morganellaceae</taxon>
        <taxon>Providencia</taxon>
    </lineage>
</organism>
<reference evidence="2 3" key="2">
    <citation type="submission" date="2008-10" db="EMBL/GenBank/DDBJ databases">
        <authorList>
            <person name="Fulton L."/>
            <person name="Clifton S."/>
            <person name="Fulton B."/>
            <person name="Xu J."/>
            <person name="Minx P."/>
            <person name="Pepin K.H."/>
            <person name="Johnson M."/>
            <person name="Bhonagiri V."/>
            <person name="Nash W.E."/>
            <person name="Mardis E.R."/>
            <person name="Wilson R.K."/>
        </authorList>
    </citation>
    <scope>NUCLEOTIDE SEQUENCE [LARGE SCALE GENOMIC DNA]</scope>
    <source>
        <strain evidence="2 3">DSM 30120</strain>
    </source>
</reference>
<evidence type="ECO:0000313" key="2">
    <source>
        <dbReference type="EMBL" id="EEB45746.1"/>
    </source>
</evidence>
<protein>
    <submittedName>
        <fullName evidence="2">Uncharacterized protein</fullName>
    </submittedName>
</protein>
<keyword evidence="1" id="KW-0812">Transmembrane</keyword>
<evidence type="ECO:0000256" key="1">
    <source>
        <dbReference type="SAM" id="Phobius"/>
    </source>
</evidence>
<accession>B6XFI7</accession>
<comment type="caution">
    <text evidence="2">The sequence shown here is derived from an EMBL/GenBank/DDBJ whole genome shotgun (WGS) entry which is preliminary data.</text>
</comment>
<name>B6XFI7_9GAMM</name>
<gene>
    <name evidence="2" type="ORF">PROVALCAL_02119</name>
</gene>
<dbReference type="Proteomes" id="UP000003729">
    <property type="component" value="Unassembled WGS sequence"/>
</dbReference>
<sequence length="46" mass="5408">MFLEALSDFRKGFFVFIDLHILLYLSIITPLFNTIIIDLINKSTLF</sequence>
<dbReference type="AlphaFoldDB" id="B6XFI7"/>
<keyword evidence="1" id="KW-0472">Membrane</keyword>
<proteinExistence type="predicted"/>
<dbReference type="EMBL" id="ABXW01000047">
    <property type="protein sequence ID" value="EEB45746.1"/>
    <property type="molecule type" value="Genomic_DNA"/>
</dbReference>
<evidence type="ECO:0000313" key="3">
    <source>
        <dbReference type="Proteomes" id="UP000003729"/>
    </source>
</evidence>
<keyword evidence="1" id="KW-1133">Transmembrane helix</keyword>